<proteinExistence type="predicted"/>
<evidence type="ECO:0000313" key="1">
    <source>
        <dbReference type="EMBL" id="JAP76210.1"/>
    </source>
</evidence>
<name>A0A131YCP2_RHIAP</name>
<dbReference type="AlphaFoldDB" id="A0A131YCP2"/>
<dbReference type="EMBL" id="GEDV01012347">
    <property type="protein sequence ID" value="JAP76210.1"/>
    <property type="molecule type" value="Transcribed_RNA"/>
</dbReference>
<organism evidence="1">
    <name type="scientific">Rhipicephalus appendiculatus</name>
    <name type="common">Brown ear tick</name>
    <dbReference type="NCBI Taxonomy" id="34631"/>
    <lineage>
        <taxon>Eukaryota</taxon>
        <taxon>Metazoa</taxon>
        <taxon>Ecdysozoa</taxon>
        <taxon>Arthropoda</taxon>
        <taxon>Chelicerata</taxon>
        <taxon>Arachnida</taxon>
        <taxon>Acari</taxon>
        <taxon>Parasitiformes</taxon>
        <taxon>Ixodida</taxon>
        <taxon>Ixodoidea</taxon>
        <taxon>Ixodidae</taxon>
        <taxon>Rhipicephalinae</taxon>
        <taxon>Rhipicephalus</taxon>
        <taxon>Rhipicephalus</taxon>
    </lineage>
</organism>
<sequence length="85" mass="9782">MAKKDKYRRPSPANNQEARNIAFISHMCKKTHGLKNVRKRRGVRVGFAATNKLSRIRSVVHKRSQESAVGKEKCGQRHFNCFLNC</sequence>
<accession>A0A131YCP2</accession>
<protein>
    <submittedName>
        <fullName evidence="1">Uncharacterized protein</fullName>
    </submittedName>
</protein>
<reference evidence="1" key="1">
    <citation type="journal article" date="2016" name="Ticks Tick Borne Dis.">
        <title>De novo assembly and annotation of the salivary gland transcriptome of Rhipicephalus appendiculatus male and female ticks during blood feeding.</title>
        <authorList>
            <person name="de Castro M.H."/>
            <person name="de Klerk D."/>
            <person name="Pienaar R."/>
            <person name="Latif A.A."/>
            <person name="Rees D.J."/>
            <person name="Mans B.J."/>
        </authorList>
    </citation>
    <scope>NUCLEOTIDE SEQUENCE</scope>
    <source>
        <tissue evidence="1">Salivary glands</tissue>
    </source>
</reference>